<proteinExistence type="predicted"/>
<feature type="region of interest" description="Disordered" evidence="1">
    <location>
        <begin position="250"/>
        <end position="270"/>
    </location>
</feature>
<sequence>MHERGFFYLERPTALLAREGLTEDFEHYEAVYQRALLEHPHLGALMHAPTVFQTGYNATWYPESASVRQSIEAFMAKPALWKDFRKRPVPAAVRELLDASEQAYRACHVVALVLLEALELGYGLRPGGLLRLFRKHTEGAVRFVKYHAPCPTRARRVLTTHASEPHADKSFFTFNLGESRPGLLWLDGKTPRLMPNGDGHWLVTSGRYSEGLTQRLERPVRSFQHTVINDGERIVILGFVTPEGELHDIPVDEWPHPPLASPARSRRASR</sequence>
<gene>
    <name evidence="2" type="ORF">HG543_09835</name>
</gene>
<organism evidence="2 3">
    <name type="scientific">Pyxidicoccus fallax</name>
    <dbReference type="NCBI Taxonomy" id="394095"/>
    <lineage>
        <taxon>Bacteria</taxon>
        <taxon>Pseudomonadati</taxon>
        <taxon>Myxococcota</taxon>
        <taxon>Myxococcia</taxon>
        <taxon>Myxococcales</taxon>
        <taxon>Cystobacterineae</taxon>
        <taxon>Myxococcaceae</taxon>
        <taxon>Pyxidicoccus</taxon>
    </lineage>
</organism>
<evidence type="ECO:0000313" key="3">
    <source>
        <dbReference type="Proteomes" id="UP000518300"/>
    </source>
</evidence>
<dbReference type="RefSeq" id="WP_169344448.1">
    <property type="nucleotide sequence ID" value="NZ_JABBJJ010000033.1"/>
</dbReference>
<evidence type="ECO:0008006" key="4">
    <source>
        <dbReference type="Google" id="ProtNLM"/>
    </source>
</evidence>
<name>A0A848L9A0_9BACT</name>
<evidence type="ECO:0000256" key="1">
    <source>
        <dbReference type="SAM" id="MobiDB-lite"/>
    </source>
</evidence>
<accession>A0A848L9A0</accession>
<dbReference type="AlphaFoldDB" id="A0A848L9A0"/>
<protein>
    <recommendedName>
        <fullName evidence="4">Fe2OG dioxygenase domain-containing protein</fullName>
    </recommendedName>
</protein>
<dbReference type="InterPro" id="IPR027443">
    <property type="entry name" value="IPNS-like_sf"/>
</dbReference>
<dbReference type="SUPFAM" id="SSF51197">
    <property type="entry name" value="Clavaminate synthase-like"/>
    <property type="match status" value="1"/>
</dbReference>
<evidence type="ECO:0000313" key="2">
    <source>
        <dbReference type="EMBL" id="NMO15154.1"/>
    </source>
</evidence>
<dbReference type="Proteomes" id="UP000518300">
    <property type="component" value="Unassembled WGS sequence"/>
</dbReference>
<dbReference type="EMBL" id="JABBJJ010000033">
    <property type="protein sequence ID" value="NMO15154.1"/>
    <property type="molecule type" value="Genomic_DNA"/>
</dbReference>
<keyword evidence="3" id="KW-1185">Reference proteome</keyword>
<comment type="caution">
    <text evidence="2">The sequence shown here is derived from an EMBL/GenBank/DDBJ whole genome shotgun (WGS) entry which is preliminary data.</text>
</comment>
<dbReference type="Gene3D" id="2.60.120.330">
    <property type="entry name" value="B-lactam Antibiotic, Isopenicillin N Synthase, Chain"/>
    <property type="match status" value="1"/>
</dbReference>
<reference evidence="2 3" key="1">
    <citation type="submission" date="2020-04" db="EMBL/GenBank/DDBJ databases">
        <title>Draft genome of Pyxidicoccus fallax type strain.</title>
        <authorList>
            <person name="Whitworth D.E."/>
        </authorList>
    </citation>
    <scope>NUCLEOTIDE SEQUENCE [LARGE SCALE GENOMIC DNA]</scope>
    <source>
        <strain evidence="2 3">DSM 14698</strain>
    </source>
</reference>